<gene>
    <name evidence="1" type="ORF">ENK44_09275</name>
</gene>
<accession>A0A7V4U0Q9</accession>
<reference evidence="1" key="1">
    <citation type="journal article" date="2020" name="mSystems">
        <title>Genome- and Community-Level Interaction Insights into Carbon Utilization and Element Cycling Functions of Hydrothermarchaeota in Hydrothermal Sediment.</title>
        <authorList>
            <person name="Zhou Z."/>
            <person name="Liu Y."/>
            <person name="Xu W."/>
            <person name="Pan J."/>
            <person name="Luo Z.H."/>
            <person name="Li M."/>
        </authorList>
    </citation>
    <scope>NUCLEOTIDE SEQUENCE [LARGE SCALE GENOMIC DNA]</scope>
    <source>
        <strain evidence="1">HyVt-577</strain>
    </source>
</reference>
<dbReference type="Proteomes" id="UP000885779">
    <property type="component" value="Unassembled WGS sequence"/>
</dbReference>
<organism evidence="1">
    <name type="scientific">Caldithrix abyssi</name>
    <dbReference type="NCBI Taxonomy" id="187145"/>
    <lineage>
        <taxon>Bacteria</taxon>
        <taxon>Pseudomonadati</taxon>
        <taxon>Calditrichota</taxon>
        <taxon>Calditrichia</taxon>
        <taxon>Calditrichales</taxon>
        <taxon>Calditrichaceae</taxon>
        <taxon>Caldithrix</taxon>
    </lineage>
</organism>
<dbReference type="EMBL" id="DRQG01000086">
    <property type="protein sequence ID" value="HGY55881.1"/>
    <property type="molecule type" value="Genomic_DNA"/>
</dbReference>
<name>A0A7V4U0Q9_CALAY</name>
<evidence type="ECO:0000313" key="1">
    <source>
        <dbReference type="EMBL" id="HGY55881.1"/>
    </source>
</evidence>
<dbReference type="AlphaFoldDB" id="A0A7V4U0Q9"/>
<sequence>MKISLWEIEPFNIPPVANEEAGTFMKHLSGNETFEYVGEKRPQSMCIFDMQYDYPNHCYAYGLLLSIDVDTFYSICKNVIHEEIEPIIKKYSLGSIKIEFGGDLNEVKIKQIK</sequence>
<proteinExistence type="predicted"/>
<comment type="caution">
    <text evidence="1">The sequence shown here is derived from an EMBL/GenBank/DDBJ whole genome shotgun (WGS) entry which is preliminary data.</text>
</comment>
<protein>
    <submittedName>
        <fullName evidence="1">Uncharacterized protein</fullName>
    </submittedName>
</protein>